<keyword evidence="2" id="KW-0548">Nucleotidyltransferase</keyword>
<dbReference type="Pfam" id="PF00990">
    <property type="entry name" value="GGDEF"/>
    <property type="match status" value="1"/>
</dbReference>
<dbReference type="CDD" id="cd01949">
    <property type="entry name" value="GGDEF"/>
    <property type="match status" value="1"/>
</dbReference>
<dbReference type="InterPro" id="IPR043128">
    <property type="entry name" value="Rev_trsase/Diguanyl_cyclase"/>
</dbReference>
<dbReference type="SMART" id="SM00267">
    <property type="entry name" value="GGDEF"/>
    <property type="match status" value="1"/>
</dbReference>
<dbReference type="InterPro" id="IPR052155">
    <property type="entry name" value="Biofilm_reg_signaling"/>
</dbReference>
<gene>
    <name evidence="2" type="ORF">ACFSMZ_01970</name>
</gene>
<name>A0ABW5DCC4_9HYPH</name>
<evidence type="ECO:0000313" key="2">
    <source>
        <dbReference type="EMBL" id="MFD2258537.1"/>
    </source>
</evidence>
<dbReference type="PANTHER" id="PTHR44757:SF2">
    <property type="entry name" value="BIOFILM ARCHITECTURE MAINTENANCE PROTEIN MBAA"/>
    <property type="match status" value="1"/>
</dbReference>
<dbReference type="InterPro" id="IPR000160">
    <property type="entry name" value="GGDEF_dom"/>
</dbReference>
<dbReference type="PANTHER" id="PTHR44757">
    <property type="entry name" value="DIGUANYLATE CYCLASE DGCP"/>
    <property type="match status" value="1"/>
</dbReference>
<dbReference type="InterPro" id="IPR035965">
    <property type="entry name" value="PAS-like_dom_sf"/>
</dbReference>
<keyword evidence="3" id="KW-1185">Reference proteome</keyword>
<feature type="domain" description="GGDEF" evidence="1">
    <location>
        <begin position="352"/>
        <end position="483"/>
    </location>
</feature>
<dbReference type="Proteomes" id="UP001597373">
    <property type="component" value="Unassembled WGS sequence"/>
</dbReference>
<sequence>MVARLYDIENVFELAPISLWLEDYSGIRKQFDQWRAEGVTDLRSFLLEDPSRLRQCTSQIRVLQVNRQTLSLYEAASLESLVSNLNRVFREDMAESHIEEMVQLWNGSTTFESNTINHTLSGRPINIQLKGRILPGYEESWERVLLSIDDVTALEDARRQQAREKQYAEWLFQHSPVSLWVEDFSEIKRLIDEVRERGITDFRVFTDVHPEFVERCMSEIRVLDVNQETLTLFGAPDKRTLLQNLPQIFRDEMVRHFREQLIELWQGTLLQRREVVNYALDGSVRNLLMQLAVLPGHEDDWSLVQVALTDITARKKADAYLEYLGNHDVVTQLYNRAHYVSELKRLERKQEYPVSIIFIDLDCLKIVNDRLGHDAGDELLRRMGEVLNQAVSTPGHAARIGGDEFAVVLPFTDESGAEKVVKVITDLTALNNQFYSQMPLRYSIGYATSRPGERLDAVARRADLKMYEDKRTKEGTEPQLMEI</sequence>
<proteinExistence type="predicted"/>
<accession>A0ABW5DCC4</accession>
<evidence type="ECO:0000259" key="1">
    <source>
        <dbReference type="PROSITE" id="PS50887"/>
    </source>
</evidence>
<dbReference type="InterPro" id="IPR029787">
    <property type="entry name" value="Nucleotide_cyclase"/>
</dbReference>
<organism evidence="2 3">
    <name type="scientific">Chelativorans composti</name>
    <dbReference type="NCBI Taxonomy" id="768533"/>
    <lineage>
        <taxon>Bacteria</taxon>
        <taxon>Pseudomonadati</taxon>
        <taxon>Pseudomonadota</taxon>
        <taxon>Alphaproteobacteria</taxon>
        <taxon>Hyphomicrobiales</taxon>
        <taxon>Phyllobacteriaceae</taxon>
        <taxon>Chelativorans</taxon>
    </lineage>
</organism>
<dbReference type="SUPFAM" id="SSF55785">
    <property type="entry name" value="PYP-like sensor domain (PAS domain)"/>
    <property type="match status" value="1"/>
</dbReference>
<keyword evidence="2" id="KW-0808">Transferase</keyword>
<comment type="caution">
    <text evidence="2">The sequence shown here is derived from an EMBL/GenBank/DDBJ whole genome shotgun (WGS) entry which is preliminary data.</text>
</comment>
<dbReference type="EC" id="2.7.7.65" evidence="2"/>
<dbReference type="Gene3D" id="3.30.450.20">
    <property type="entry name" value="PAS domain"/>
    <property type="match status" value="1"/>
</dbReference>
<protein>
    <submittedName>
        <fullName evidence="2">Diguanylate cyclase domain-containing protein</fullName>
        <ecNumber evidence="2">2.7.7.65</ecNumber>
    </submittedName>
</protein>
<evidence type="ECO:0000313" key="3">
    <source>
        <dbReference type="Proteomes" id="UP001597373"/>
    </source>
</evidence>
<dbReference type="GO" id="GO:0052621">
    <property type="term" value="F:diguanylate cyclase activity"/>
    <property type="evidence" value="ECO:0007669"/>
    <property type="project" value="UniProtKB-EC"/>
</dbReference>
<dbReference type="RefSeq" id="WP_378187830.1">
    <property type="nucleotide sequence ID" value="NZ_BAABGS010000016.1"/>
</dbReference>
<dbReference type="Gene3D" id="3.30.70.270">
    <property type="match status" value="1"/>
</dbReference>
<dbReference type="NCBIfam" id="TIGR00254">
    <property type="entry name" value="GGDEF"/>
    <property type="match status" value="1"/>
</dbReference>
<dbReference type="SUPFAM" id="SSF55073">
    <property type="entry name" value="Nucleotide cyclase"/>
    <property type="match status" value="1"/>
</dbReference>
<dbReference type="EMBL" id="JBHUIR010000006">
    <property type="protein sequence ID" value="MFD2258537.1"/>
    <property type="molecule type" value="Genomic_DNA"/>
</dbReference>
<dbReference type="PROSITE" id="PS50887">
    <property type="entry name" value="GGDEF"/>
    <property type="match status" value="1"/>
</dbReference>
<reference evidence="3" key="1">
    <citation type="journal article" date="2019" name="Int. J. Syst. Evol. Microbiol.">
        <title>The Global Catalogue of Microorganisms (GCM) 10K type strain sequencing project: providing services to taxonomists for standard genome sequencing and annotation.</title>
        <authorList>
            <consortium name="The Broad Institute Genomics Platform"/>
            <consortium name="The Broad Institute Genome Sequencing Center for Infectious Disease"/>
            <person name="Wu L."/>
            <person name="Ma J."/>
        </authorList>
    </citation>
    <scope>NUCLEOTIDE SEQUENCE [LARGE SCALE GENOMIC DNA]</scope>
    <source>
        <strain evidence="3">KCTC 23707</strain>
    </source>
</reference>